<keyword evidence="2" id="KW-0560">Oxidoreductase</keyword>
<dbReference type="STRING" id="1448308.A0A2T2NN31"/>
<evidence type="ECO:0000256" key="3">
    <source>
        <dbReference type="RuleBase" id="RU000363"/>
    </source>
</evidence>
<dbReference type="Gene3D" id="3.40.50.720">
    <property type="entry name" value="NAD(P)-binding Rossmann-like Domain"/>
    <property type="match status" value="1"/>
</dbReference>
<accession>A0A2T2NN31</accession>
<dbReference type="CDD" id="cd05233">
    <property type="entry name" value="SDR_c"/>
    <property type="match status" value="1"/>
</dbReference>
<organism evidence="5 6">
    <name type="scientific">Corynespora cassiicola Philippines</name>
    <dbReference type="NCBI Taxonomy" id="1448308"/>
    <lineage>
        <taxon>Eukaryota</taxon>
        <taxon>Fungi</taxon>
        <taxon>Dikarya</taxon>
        <taxon>Ascomycota</taxon>
        <taxon>Pezizomycotina</taxon>
        <taxon>Dothideomycetes</taxon>
        <taxon>Pleosporomycetidae</taxon>
        <taxon>Pleosporales</taxon>
        <taxon>Corynesporascaceae</taxon>
        <taxon>Corynespora</taxon>
    </lineage>
</organism>
<dbReference type="PRINTS" id="PR00080">
    <property type="entry name" value="SDRFAMILY"/>
</dbReference>
<dbReference type="EMBL" id="KZ678135">
    <property type="protein sequence ID" value="PSN66842.1"/>
    <property type="molecule type" value="Genomic_DNA"/>
</dbReference>
<protein>
    <submittedName>
        <fullName evidence="5">NAD(P)-binding protein</fullName>
    </submittedName>
</protein>
<dbReference type="PRINTS" id="PR00081">
    <property type="entry name" value="GDHRDH"/>
</dbReference>
<evidence type="ECO:0000259" key="4">
    <source>
        <dbReference type="SMART" id="SM00822"/>
    </source>
</evidence>
<dbReference type="PANTHER" id="PTHR42760">
    <property type="entry name" value="SHORT-CHAIN DEHYDROGENASES/REDUCTASES FAMILY MEMBER"/>
    <property type="match status" value="1"/>
</dbReference>
<comment type="similarity">
    <text evidence="1 3">Belongs to the short-chain dehydrogenases/reductases (SDR) family.</text>
</comment>
<dbReference type="AlphaFoldDB" id="A0A2T2NN31"/>
<dbReference type="GO" id="GO:0016616">
    <property type="term" value="F:oxidoreductase activity, acting on the CH-OH group of donors, NAD or NADP as acceptor"/>
    <property type="evidence" value="ECO:0007669"/>
    <property type="project" value="TreeGrafter"/>
</dbReference>
<name>A0A2T2NN31_CORCC</name>
<dbReference type="InterPro" id="IPR057326">
    <property type="entry name" value="KR_dom"/>
</dbReference>
<dbReference type="PANTHER" id="PTHR42760:SF37">
    <property type="entry name" value="CLAVALDEHYDE DEHYDROGENASE"/>
    <property type="match status" value="1"/>
</dbReference>
<dbReference type="InterPro" id="IPR036291">
    <property type="entry name" value="NAD(P)-bd_dom_sf"/>
</dbReference>
<feature type="domain" description="Ketoreductase" evidence="4">
    <location>
        <begin position="41"/>
        <end position="219"/>
    </location>
</feature>
<evidence type="ECO:0000256" key="2">
    <source>
        <dbReference type="ARBA" id="ARBA00023002"/>
    </source>
</evidence>
<sequence>MADQTPDPDSFTAPTMLTKSMRRDVYRAVDPTNPELSAKGKVVIITGVTGGIGLAVAKAWNTAGASGIVLVGRSGSSLEKVASSLGPNTLVAPAKVSSAAEATSAIEAAVKKFGKVDVLVNSAGRMNQDSKIGEIDPDAWWEDFEVNLRGFYNISHAFIKATGGNGTIINLTSLGAQLLFPGLSSYSGSKLAALKLAEGIDLELPNIRVFSVHPGIVEVADGRGMDVPFFAPFAKDKPLLTGGLTLYLSTPKAEFLRGGFVSVNWDVEELEAHRDEIIEKKLIKLSFLNGELQVGGYPWTGEM</sequence>
<evidence type="ECO:0000256" key="1">
    <source>
        <dbReference type="ARBA" id="ARBA00006484"/>
    </source>
</evidence>
<dbReference type="SMART" id="SM00822">
    <property type="entry name" value="PKS_KR"/>
    <property type="match status" value="1"/>
</dbReference>
<dbReference type="OrthoDB" id="1933717at2759"/>
<dbReference type="InterPro" id="IPR002347">
    <property type="entry name" value="SDR_fam"/>
</dbReference>
<keyword evidence="6" id="KW-1185">Reference proteome</keyword>
<dbReference type="Pfam" id="PF00106">
    <property type="entry name" value="adh_short"/>
    <property type="match status" value="1"/>
</dbReference>
<proteinExistence type="inferred from homology"/>
<reference evidence="5 6" key="1">
    <citation type="journal article" date="2018" name="Front. Microbiol.">
        <title>Genome-Wide Analysis of Corynespora cassiicola Leaf Fall Disease Putative Effectors.</title>
        <authorList>
            <person name="Lopez D."/>
            <person name="Ribeiro S."/>
            <person name="Label P."/>
            <person name="Fumanal B."/>
            <person name="Venisse J.S."/>
            <person name="Kohler A."/>
            <person name="de Oliveira R.R."/>
            <person name="Labutti K."/>
            <person name="Lipzen A."/>
            <person name="Lail K."/>
            <person name="Bauer D."/>
            <person name="Ohm R.A."/>
            <person name="Barry K.W."/>
            <person name="Spatafora J."/>
            <person name="Grigoriev I.V."/>
            <person name="Martin F.M."/>
            <person name="Pujade-Renaud V."/>
        </authorList>
    </citation>
    <scope>NUCLEOTIDE SEQUENCE [LARGE SCALE GENOMIC DNA]</scope>
    <source>
        <strain evidence="5 6">Philippines</strain>
    </source>
</reference>
<dbReference type="SUPFAM" id="SSF51735">
    <property type="entry name" value="NAD(P)-binding Rossmann-fold domains"/>
    <property type="match status" value="1"/>
</dbReference>
<dbReference type="Proteomes" id="UP000240883">
    <property type="component" value="Unassembled WGS sequence"/>
</dbReference>
<evidence type="ECO:0000313" key="6">
    <source>
        <dbReference type="Proteomes" id="UP000240883"/>
    </source>
</evidence>
<evidence type="ECO:0000313" key="5">
    <source>
        <dbReference type="EMBL" id="PSN66842.1"/>
    </source>
</evidence>
<gene>
    <name evidence="5" type="ORF">BS50DRAFT_573637</name>
</gene>